<dbReference type="Gene3D" id="3.40.50.300">
    <property type="entry name" value="P-loop containing nucleotide triphosphate hydrolases"/>
    <property type="match status" value="1"/>
</dbReference>
<dbReference type="AlphaFoldDB" id="A0A934RXX4"/>
<feature type="compositionally biased region" description="Polar residues" evidence="6">
    <location>
        <begin position="342"/>
        <end position="352"/>
    </location>
</feature>
<evidence type="ECO:0000256" key="3">
    <source>
        <dbReference type="ARBA" id="ARBA00022458"/>
    </source>
</evidence>
<dbReference type="InterPro" id="IPR003593">
    <property type="entry name" value="AAA+_ATPase"/>
</dbReference>
<evidence type="ECO:0000256" key="6">
    <source>
        <dbReference type="SAM" id="MobiDB-lite"/>
    </source>
</evidence>
<keyword evidence="3" id="KW-0536">Nodulation</keyword>
<dbReference type="InterPro" id="IPR050763">
    <property type="entry name" value="ABC_transporter_ATP-binding"/>
</dbReference>
<evidence type="ECO:0000313" key="8">
    <source>
        <dbReference type="EMBL" id="MBK1878792.1"/>
    </source>
</evidence>
<evidence type="ECO:0000256" key="2">
    <source>
        <dbReference type="ARBA" id="ARBA00022448"/>
    </source>
</evidence>
<comment type="caution">
    <text evidence="8">The sequence shown here is derived from an EMBL/GenBank/DDBJ whole genome shotgun (WGS) entry which is preliminary data.</text>
</comment>
<dbReference type="SMART" id="SM00382">
    <property type="entry name" value="AAA"/>
    <property type="match status" value="1"/>
</dbReference>
<dbReference type="CDD" id="cd03230">
    <property type="entry name" value="ABC_DR_subfamily_A"/>
    <property type="match status" value="1"/>
</dbReference>
<evidence type="ECO:0000256" key="4">
    <source>
        <dbReference type="ARBA" id="ARBA00022741"/>
    </source>
</evidence>
<dbReference type="PANTHER" id="PTHR42711">
    <property type="entry name" value="ABC TRANSPORTER ATP-BINDING PROTEIN"/>
    <property type="match status" value="1"/>
</dbReference>
<dbReference type="InterPro" id="IPR003439">
    <property type="entry name" value="ABC_transporter-like_ATP-bd"/>
</dbReference>
<dbReference type="PROSITE" id="PS50893">
    <property type="entry name" value="ABC_TRANSPORTER_2"/>
    <property type="match status" value="1"/>
</dbReference>
<dbReference type="PANTHER" id="PTHR42711:SF5">
    <property type="entry name" value="ABC TRANSPORTER ATP-BINDING PROTEIN NATA"/>
    <property type="match status" value="1"/>
</dbReference>
<dbReference type="Proteomes" id="UP000617628">
    <property type="component" value="Unassembled WGS sequence"/>
</dbReference>
<evidence type="ECO:0000256" key="1">
    <source>
        <dbReference type="ARBA" id="ARBA00005417"/>
    </source>
</evidence>
<sequence length="352" mass="39285">MDSKPHTIEVEKLHKRFGKINAVDGISFKVEKGQIVGFLGPNGAGKSTTMRILTGYNRASSGTAKICGVPVTADPHFIKRRIGYMPENNPLPLELRVREYLKYRAKIKEIPFSQRRRAIDTALERCDLLRAQDRIIGKLSKGFRQRVGIADAILANPEVIIMDEPTIGLDPHQVILIRDLIASLRGRMTVIISSHILPEIEMTCDQIVIINHGKIVGQGSPAELRDTFIDHTTYEVEVHGPAKELEAALASVAPELKVERTSERDADGFATVEIQIKGKHDYREELFQALAENPDLRPRSLRSKMAPLEDVFLAATRRSWETVDEELAAPQPAPQEDEKEPVTQNPEPGTKS</sequence>
<dbReference type="RefSeq" id="WP_200357006.1">
    <property type="nucleotide sequence ID" value="NZ_JAENIL010000035.1"/>
</dbReference>
<comment type="similarity">
    <text evidence="1">Belongs to the ABC transporter superfamily.</text>
</comment>
<keyword evidence="9" id="KW-1185">Reference proteome</keyword>
<dbReference type="GO" id="GO:0005524">
    <property type="term" value="F:ATP binding"/>
    <property type="evidence" value="ECO:0007669"/>
    <property type="project" value="UniProtKB-KW"/>
</dbReference>
<protein>
    <submittedName>
        <fullName evidence="8">ABC transporter ATP-binding protein</fullName>
    </submittedName>
</protein>
<dbReference type="SUPFAM" id="SSF52540">
    <property type="entry name" value="P-loop containing nucleoside triphosphate hydrolases"/>
    <property type="match status" value="1"/>
</dbReference>
<feature type="region of interest" description="Disordered" evidence="6">
    <location>
        <begin position="323"/>
        <end position="352"/>
    </location>
</feature>
<keyword evidence="5 8" id="KW-0067">ATP-binding</keyword>
<keyword evidence="2" id="KW-0813">Transport</keyword>
<dbReference type="Pfam" id="PF00005">
    <property type="entry name" value="ABC_tran"/>
    <property type="match status" value="1"/>
</dbReference>
<dbReference type="EMBL" id="JAENIL010000035">
    <property type="protein sequence ID" value="MBK1878792.1"/>
    <property type="molecule type" value="Genomic_DNA"/>
</dbReference>
<name>A0A934RXX4_9BACT</name>
<gene>
    <name evidence="8" type="ORF">JIN87_18060</name>
</gene>
<keyword evidence="4" id="KW-0547">Nucleotide-binding</keyword>
<evidence type="ECO:0000259" key="7">
    <source>
        <dbReference type="PROSITE" id="PS50893"/>
    </source>
</evidence>
<dbReference type="GO" id="GO:0016887">
    <property type="term" value="F:ATP hydrolysis activity"/>
    <property type="evidence" value="ECO:0007669"/>
    <property type="project" value="InterPro"/>
</dbReference>
<proteinExistence type="inferred from homology"/>
<evidence type="ECO:0000313" key="9">
    <source>
        <dbReference type="Proteomes" id="UP000617628"/>
    </source>
</evidence>
<feature type="domain" description="ABC transporter" evidence="7">
    <location>
        <begin position="8"/>
        <end position="237"/>
    </location>
</feature>
<organism evidence="8 9">
    <name type="scientific">Pelagicoccus mobilis</name>
    <dbReference type="NCBI Taxonomy" id="415221"/>
    <lineage>
        <taxon>Bacteria</taxon>
        <taxon>Pseudomonadati</taxon>
        <taxon>Verrucomicrobiota</taxon>
        <taxon>Opitutia</taxon>
        <taxon>Puniceicoccales</taxon>
        <taxon>Pelagicoccaceae</taxon>
        <taxon>Pelagicoccus</taxon>
    </lineage>
</organism>
<reference evidence="8" key="1">
    <citation type="submission" date="2021-01" db="EMBL/GenBank/DDBJ databases">
        <title>Modified the classification status of verrucomicrobia.</title>
        <authorList>
            <person name="Feng X."/>
        </authorList>
    </citation>
    <scope>NUCLEOTIDE SEQUENCE</scope>
    <source>
        <strain evidence="8">KCTC 13126</strain>
    </source>
</reference>
<dbReference type="InterPro" id="IPR027417">
    <property type="entry name" value="P-loop_NTPase"/>
</dbReference>
<accession>A0A934RXX4</accession>
<evidence type="ECO:0000256" key="5">
    <source>
        <dbReference type="ARBA" id="ARBA00022840"/>
    </source>
</evidence>